<accession>A0A8H7EYN4</accession>
<comment type="caution">
    <text evidence="1">The sequence shown here is derived from an EMBL/GenBank/DDBJ whole genome shotgun (WGS) entry which is preliminary data.</text>
</comment>
<sequence>MSSSTLVPCTTTKQYAGAWALPNELVLEIAKLASAHSQLDYRNWLLLSRDWYQALRLVCLRYVPVHLFSSRAIDSFADLLHRYPIAASFVYHLWTPSANKSEVTIARACTNLVSLACQSKLLMSITSMPTFNHTSLRELTMMTVWSPWEDLMSTPHATRLCSQITHIRQFEGLPPDFPTNELTSLKHLSFASHIYRDSLTKHVGRLSDLESLESVVVTTSWQRTTTAASPEELAKGLQGIDKHLRVVHCERGFSERDVWCQRSRLGKCLWNVARPDTIVSVPACQELH</sequence>
<protein>
    <submittedName>
        <fullName evidence="1">Uncharacterized protein</fullName>
    </submittedName>
</protein>
<evidence type="ECO:0000313" key="1">
    <source>
        <dbReference type="EMBL" id="KAF7767899.1"/>
    </source>
</evidence>
<dbReference type="EMBL" id="JABXXO010000010">
    <property type="protein sequence ID" value="KAF7767899.1"/>
    <property type="molecule type" value="Genomic_DNA"/>
</dbReference>
<name>A0A8H7EYN4_AGABI</name>
<proteinExistence type="predicted"/>
<gene>
    <name evidence="1" type="ORF">Agabi119p4_7142</name>
</gene>
<evidence type="ECO:0000313" key="2">
    <source>
        <dbReference type="Proteomes" id="UP000629468"/>
    </source>
</evidence>
<organism evidence="1 2">
    <name type="scientific">Agaricus bisporus var. burnettii</name>
    <dbReference type="NCBI Taxonomy" id="192524"/>
    <lineage>
        <taxon>Eukaryota</taxon>
        <taxon>Fungi</taxon>
        <taxon>Dikarya</taxon>
        <taxon>Basidiomycota</taxon>
        <taxon>Agaricomycotina</taxon>
        <taxon>Agaricomycetes</taxon>
        <taxon>Agaricomycetidae</taxon>
        <taxon>Agaricales</taxon>
        <taxon>Agaricineae</taxon>
        <taxon>Agaricaceae</taxon>
        <taxon>Agaricus</taxon>
    </lineage>
</organism>
<dbReference type="AlphaFoldDB" id="A0A8H7EYN4"/>
<reference evidence="1 2" key="1">
    <citation type="journal article" name="Sci. Rep.">
        <title>Telomere-to-telomere assembled and centromere annotated genomes of the two main subspecies of the button mushroom Agaricus bisporus reveal especially polymorphic chromosome ends.</title>
        <authorList>
            <person name="Sonnenberg A.S.M."/>
            <person name="Sedaghat-Telgerd N."/>
            <person name="Lavrijssen B."/>
            <person name="Ohm R.A."/>
            <person name="Hendrickx P.M."/>
            <person name="Scholtmeijer K."/>
            <person name="Baars J.J.P."/>
            <person name="van Peer A."/>
        </authorList>
    </citation>
    <scope>NUCLEOTIDE SEQUENCE [LARGE SCALE GENOMIC DNA]</scope>
    <source>
        <strain evidence="1 2">H119_p4</strain>
    </source>
</reference>
<dbReference type="Proteomes" id="UP000629468">
    <property type="component" value="Unassembled WGS sequence"/>
</dbReference>